<organism evidence="1 2">
    <name type="scientific">Dietzia cercidiphylli</name>
    <dbReference type="NCBI Taxonomy" id="498199"/>
    <lineage>
        <taxon>Bacteria</taxon>
        <taxon>Bacillati</taxon>
        <taxon>Actinomycetota</taxon>
        <taxon>Actinomycetes</taxon>
        <taxon>Mycobacteriales</taxon>
        <taxon>Dietziaceae</taxon>
        <taxon>Dietzia</taxon>
    </lineage>
</organism>
<evidence type="ECO:0000313" key="1">
    <source>
        <dbReference type="EMBL" id="GAA1701814.1"/>
    </source>
</evidence>
<reference evidence="2" key="1">
    <citation type="journal article" date="2019" name="Int. J. Syst. Evol. Microbiol.">
        <title>The Global Catalogue of Microorganisms (GCM) 10K type strain sequencing project: providing services to taxonomists for standard genome sequencing and annotation.</title>
        <authorList>
            <consortium name="The Broad Institute Genomics Platform"/>
            <consortium name="The Broad Institute Genome Sequencing Center for Infectious Disease"/>
            <person name="Wu L."/>
            <person name="Ma J."/>
        </authorList>
    </citation>
    <scope>NUCLEOTIDE SEQUENCE [LARGE SCALE GENOMIC DNA]</scope>
    <source>
        <strain evidence="2">JCM 16002</strain>
    </source>
</reference>
<protein>
    <submittedName>
        <fullName evidence="1">Uncharacterized protein</fullName>
    </submittedName>
</protein>
<dbReference type="Proteomes" id="UP001500383">
    <property type="component" value="Unassembled WGS sequence"/>
</dbReference>
<evidence type="ECO:0000313" key="2">
    <source>
        <dbReference type="Proteomes" id="UP001500383"/>
    </source>
</evidence>
<sequence>MVGDARVREERRAALRDLLPAVERLRGVRSVVWSGGGQNEDGSYNLRYPIYDRDTEKVMEVCNGGALTDVEYRRTLQRRGGHGMGSRAPDLVALARDSDEELAVALLTWMMRSERFSEGEVAASLESGALVALLDRLRELFDM</sequence>
<keyword evidence="2" id="KW-1185">Reference proteome</keyword>
<dbReference type="Pfam" id="PF20118">
    <property type="entry name" value="DUF6508"/>
    <property type="match status" value="1"/>
</dbReference>
<name>A0ABN2IBG4_9ACTN</name>
<comment type="caution">
    <text evidence="1">The sequence shown here is derived from an EMBL/GenBank/DDBJ whole genome shotgun (WGS) entry which is preliminary data.</text>
</comment>
<proteinExistence type="predicted"/>
<dbReference type="EMBL" id="BAAAQG010000003">
    <property type="protein sequence ID" value="GAA1701814.1"/>
    <property type="molecule type" value="Genomic_DNA"/>
</dbReference>
<dbReference type="InterPro" id="IPR045425">
    <property type="entry name" value="DUF6508"/>
</dbReference>
<accession>A0ABN2IBG4</accession>
<gene>
    <name evidence="1" type="ORF">GCM10009831_08610</name>
</gene>